<evidence type="ECO:0000313" key="1">
    <source>
        <dbReference type="EMBL" id="MCB8874098.1"/>
    </source>
</evidence>
<reference evidence="1" key="2">
    <citation type="submission" date="2021-01" db="EMBL/GenBank/DDBJ databases">
        <authorList>
            <person name="Mieszkin S."/>
            <person name="Pouder E."/>
            <person name="Alain K."/>
        </authorList>
    </citation>
    <scope>NUCLEOTIDE SEQUENCE</scope>
    <source>
        <strain evidence="1">HW T2.11</strain>
    </source>
</reference>
<accession>A0A964DXU8</accession>
<comment type="caution">
    <text evidence="1">The sequence shown here is derived from an EMBL/GenBank/DDBJ whole genome shotgun (WGS) entry which is preliminary data.</text>
</comment>
<dbReference type="RefSeq" id="WP_227319752.1">
    <property type="nucleotide sequence ID" value="NZ_JAESVB010000001.1"/>
</dbReference>
<dbReference type="Proteomes" id="UP000708298">
    <property type="component" value="Unassembled WGS sequence"/>
</dbReference>
<dbReference type="AlphaFoldDB" id="A0A964DXU8"/>
<organism evidence="1 2">
    <name type="scientific">Acidisoma silvae</name>
    <dbReference type="NCBI Taxonomy" id="2802396"/>
    <lineage>
        <taxon>Bacteria</taxon>
        <taxon>Pseudomonadati</taxon>
        <taxon>Pseudomonadota</taxon>
        <taxon>Alphaproteobacteria</taxon>
        <taxon>Acetobacterales</taxon>
        <taxon>Acidocellaceae</taxon>
        <taxon>Acidisoma</taxon>
    </lineage>
</organism>
<evidence type="ECO:0000313" key="2">
    <source>
        <dbReference type="Proteomes" id="UP000708298"/>
    </source>
</evidence>
<proteinExistence type="predicted"/>
<name>A0A964DXU8_9PROT</name>
<dbReference type="EMBL" id="JAESVB010000001">
    <property type="protein sequence ID" value="MCB8874098.1"/>
    <property type="molecule type" value="Genomic_DNA"/>
</dbReference>
<reference evidence="1" key="1">
    <citation type="journal article" date="2021" name="Microorganisms">
        <title>Acidisoma silvae sp. nov. and Acidisomacellulosilytica sp. nov., Two Acidophilic Bacteria Isolated from Decaying Wood, Hydrolyzing Cellulose and Producing Poly-3-hydroxybutyrate.</title>
        <authorList>
            <person name="Mieszkin S."/>
            <person name="Pouder E."/>
            <person name="Uroz S."/>
            <person name="Simon-Colin C."/>
            <person name="Alain K."/>
        </authorList>
    </citation>
    <scope>NUCLEOTIDE SEQUENCE</scope>
    <source>
        <strain evidence="1">HW T2.11</strain>
    </source>
</reference>
<protein>
    <submittedName>
        <fullName evidence="1">Gluconate 2-dehydrogenase subunit 3 family protein</fullName>
    </submittedName>
</protein>
<dbReference type="InterPro" id="IPR027056">
    <property type="entry name" value="Gluconate_2DH_su3"/>
</dbReference>
<dbReference type="Pfam" id="PF13618">
    <property type="entry name" value="Gluconate_2-dh3"/>
    <property type="match status" value="1"/>
</dbReference>
<sequence>MTLAGTALAGLAQAADGGPSGYAPSFFTADEFAFVTAFVDRLIPADEEGPGAVELDVPNFIDLQMNTTYGHGGLWYMHPPFRQAPATFGNQLGLPPREIYRQGIAAAETAIQAKYGKRFTDMTAGERDTVITAMQKKALAMAPVPASMLFGQFLTNTKEGYFSDPIHGGNRGMAAWKMIGYPGARADFTDWVDRYGAKYPFGPVSITDLGA</sequence>
<gene>
    <name evidence="1" type="ORF">ASILVAE211_02805</name>
</gene>
<keyword evidence="2" id="KW-1185">Reference proteome</keyword>